<evidence type="ECO:0000313" key="2">
    <source>
        <dbReference type="EMBL" id="RDX62048.1"/>
    </source>
</evidence>
<name>A0A371E7P2_MUCPR</name>
<accession>A0A371E7P2</accession>
<sequence>MIDAASGGALMDKTPAVTRHLILNMVSNTQQFGTRGTIAPRMVNEVVEHLTEMCPTLQETESNNPESVGSIGGYKYGKQPYANRSFEGQQFGRPSYQPNPNQGAKVAINNRTQDTKCHCSNNNSSRKRHHQIVASNLEFQQTMSSSNLKFQQNMSAIIQDLKMQVGQLANSVSQLQSVGSGNLPSQPIPNSRGNASVVSPRSGKELQAAP</sequence>
<dbReference type="EMBL" id="QJKJ01015724">
    <property type="protein sequence ID" value="RDX62048.1"/>
    <property type="molecule type" value="Genomic_DNA"/>
</dbReference>
<gene>
    <name evidence="2" type="ORF">CR513_59658</name>
</gene>
<proteinExistence type="predicted"/>
<feature type="region of interest" description="Disordered" evidence="1">
    <location>
        <begin position="85"/>
        <end position="105"/>
    </location>
</feature>
<feature type="non-terminal residue" evidence="2">
    <location>
        <position position="1"/>
    </location>
</feature>
<dbReference type="Proteomes" id="UP000257109">
    <property type="component" value="Unassembled WGS sequence"/>
</dbReference>
<protein>
    <submittedName>
        <fullName evidence="2">Uncharacterized protein</fullName>
    </submittedName>
</protein>
<reference evidence="2" key="1">
    <citation type="submission" date="2018-05" db="EMBL/GenBank/DDBJ databases">
        <title>Draft genome of Mucuna pruriens seed.</title>
        <authorList>
            <person name="Nnadi N.E."/>
            <person name="Vos R."/>
            <person name="Hasami M.H."/>
            <person name="Devisetty U.K."/>
            <person name="Aguiy J.C."/>
        </authorList>
    </citation>
    <scope>NUCLEOTIDE SEQUENCE [LARGE SCALE GENOMIC DNA]</scope>
    <source>
        <strain evidence="2">JCA_2017</strain>
    </source>
</reference>
<dbReference type="AlphaFoldDB" id="A0A371E7P2"/>
<evidence type="ECO:0000256" key="1">
    <source>
        <dbReference type="SAM" id="MobiDB-lite"/>
    </source>
</evidence>
<organism evidence="2 3">
    <name type="scientific">Mucuna pruriens</name>
    <name type="common">Velvet bean</name>
    <name type="synonym">Dolichos pruriens</name>
    <dbReference type="NCBI Taxonomy" id="157652"/>
    <lineage>
        <taxon>Eukaryota</taxon>
        <taxon>Viridiplantae</taxon>
        <taxon>Streptophyta</taxon>
        <taxon>Embryophyta</taxon>
        <taxon>Tracheophyta</taxon>
        <taxon>Spermatophyta</taxon>
        <taxon>Magnoliopsida</taxon>
        <taxon>eudicotyledons</taxon>
        <taxon>Gunneridae</taxon>
        <taxon>Pentapetalae</taxon>
        <taxon>rosids</taxon>
        <taxon>fabids</taxon>
        <taxon>Fabales</taxon>
        <taxon>Fabaceae</taxon>
        <taxon>Papilionoideae</taxon>
        <taxon>50 kb inversion clade</taxon>
        <taxon>NPAAA clade</taxon>
        <taxon>indigoferoid/millettioid clade</taxon>
        <taxon>Phaseoleae</taxon>
        <taxon>Mucuna</taxon>
    </lineage>
</organism>
<feature type="region of interest" description="Disordered" evidence="1">
    <location>
        <begin position="177"/>
        <end position="210"/>
    </location>
</feature>
<feature type="compositionally biased region" description="Polar residues" evidence="1">
    <location>
        <begin position="177"/>
        <end position="199"/>
    </location>
</feature>
<keyword evidence="3" id="KW-1185">Reference proteome</keyword>
<comment type="caution">
    <text evidence="2">The sequence shown here is derived from an EMBL/GenBank/DDBJ whole genome shotgun (WGS) entry which is preliminary data.</text>
</comment>
<evidence type="ECO:0000313" key="3">
    <source>
        <dbReference type="Proteomes" id="UP000257109"/>
    </source>
</evidence>